<sequence>MSHNNGILLALDTVPQSLSRVVKLCFVIQEMSINKTIKHIYAYMVTSKNNLIFARARVQKFGMDYNYAVLRLTTNIIRALKPKHVRLLVDITYQHGVSMSELFRAISPRLRENNWIVVFKTLTLIHVLIKEGDSNRVMGYLSSNTDKLSTAGFRDKSGHPMGTIQSKNIDTYSNYLQERVSVFKAVKIDWISEKDTAIAKFRTLQIKDGLLEDISLLQRHIDALLKCSWYVEDLDQVVTLQAFRLLTWDMMSLFHLLNEAVLRILGSYFEMERQNAAKALEIYKKFSVQTKKTLEFFETGRKVRRETGVDVPIFHHPPLMLAASLEEYLRAPDFEEKRAEYKQRRLEKEKSDRTAPQSSTNTASASKDSTQTKPEKKDVQLIDFFSSVDQEMSAFSTAQSQAQYPAANFDAFWDPNDGFSQRANADRFGNQSGAVMSSDNPFLTVQHNQQLLQQQLQESDMLLRSTVLGQQQQALGMQQPSVANTQASGNAFYMNPGMQGSASSYTPQPNHPLSVSAYNPFLPAAPASPAPVNTFTAFGDMGQMQASSMVSSATPKLDPFSQLGNMAPKLPLMDTNTNIGVSPYATNNPFGRNMSQPELPINPTNPFGVAGFGRGSMYQQPIAAQSTGGFATHNTTGNSGASTAYNPFAGLGLPQFGGMQGVNTPNSPMAMRAGGDVESRDQAIRFAATSTALLLPPQSIPVSNTIPHSMNYSVGVVSGTGGNSFANASTGAFQVHASNHNSILGVPQIGSGLHGMSTGISGNAPFGAMAGTGTDSQGINAMNPFARQGTPGLQVPGQTAAFMTPHLTGHSIMSSATTSTTMHNPFATGALNGGPSSISLSQQPSQQQQKMLGMQQEFQTSRGF</sequence>
<dbReference type="RefSeq" id="XP_006676809.1">
    <property type="nucleotide sequence ID" value="XM_006676746.1"/>
</dbReference>
<dbReference type="GO" id="GO:0000149">
    <property type="term" value="F:SNARE binding"/>
    <property type="evidence" value="ECO:0000318"/>
    <property type="project" value="GO_Central"/>
</dbReference>
<dbReference type="HOGENOM" id="CLU_331479_0_0_1"/>
<dbReference type="FunFam" id="1.25.40.90:FF:000036">
    <property type="entry name" value="Unplaced genomic scaffold supercont1.4, whole genome shotgun sequence"/>
    <property type="match status" value="1"/>
</dbReference>
<proteinExistence type="predicted"/>
<dbReference type="InterPro" id="IPR008942">
    <property type="entry name" value="ENTH_VHS"/>
</dbReference>
<gene>
    <name evidence="3" type="ORF">BATDEDRAFT_34457</name>
</gene>
<evidence type="ECO:0000256" key="1">
    <source>
        <dbReference type="SAM" id="MobiDB-lite"/>
    </source>
</evidence>
<organism evidence="3 4">
    <name type="scientific">Batrachochytrium dendrobatidis (strain JAM81 / FGSC 10211)</name>
    <name type="common">Frog chytrid fungus</name>
    <dbReference type="NCBI Taxonomy" id="684364"/>
    <lineage>
        <taxon>Eukaryota</taxon>
        <taxon>Fungi</taxon>
        <taxon>Fungi incertae sedis</taxon>
        <taxon>Chytridiomycota</taxon>
        <taxon>Chytridiomycota incertae sedis</taxon>
        <taxon>Chytridiomycetes</taxon>
        <taxon>Rhizophydiales</taxon>
        <taxon>Rhizophydiales incertae sedis</taxon>
        <taxon>Batrachochytrium</taxon>
    </lineage>
</organism>
<feature type="domain" description="ENTH" evidence="2">
    <location>
        <begin position="57"/>
        <end position="190"/>
    </location>
</feature>
<dbReference type="PROSITE" id="PS50942">
    <property type="entry name" value="ENTH"/>
    <property type="match status" value="1"/>
</dbReference>
<dbReference type="GO" id="GO:0006900">
    <property type="term" value="P:vesicle budding from membrane"/>
    <property type="evidence" value="ECO:0000318"/>
    <property type="project" value="GO_Central"/>
</dbReference>
<dbReference type="OrthoDB" id="44015at2759"/>
<dbReference type="GO" id="GO:0032050">
    <property type="term" value="F:clathrin heavy chain binding"/>
    <property type="evidence" value="ECO:0000318"/>
    <property type="project" value="GO_Central"/>
</dbReference>
<feature type="compositionally biased region" description="Low complexity" evidence="1">
    <location>
        <begin position="834"/>
        <end position="856"/>
    </location>
</feature>
<feature type="region of interest" description="Disordered" evidence="1">
    <location>
        <begin position="826"/>
        <end position="864"/>
    </location>
</feature>
<dbReference type="GO" id="GO:0005545">
    <property type="term" value="F:1-phosphatidylinositol binding"/>
    <property type="evidence" value="ECO:0000318"/>
    <property type="project" value="GO_Central"/>
</dbReference>
<dbReference type="GO" id="GO:0005546">
    <property type="term" value="F:phosphatidylinositol-4,5-bisphosphate binding"/>
    <property type="evidence" value="ECO:0000318"/>
    <property type="project" value="GO_Central"/>
</dbReference>
<dbReference type="InterPro" id="IPR045192">
    <property type="entry name" value="AP180-like"/>
</dbReference>
<dbReference type="GeneID" id="18240448"/>
<dbReference type="AlphaFoldDB" id="F4NWF7"/>
<dbReference type="InterPro" id="IPR013809">
    <property type="entry name" value="ENTH"/>
</dbReference>
<dbReference type="PANTHER" id="PTHR22951">
    <property type="entry name" value="CLATHRIN ASSEMBLY PROTEIN"/>
    <property type="match status" value="1"/>
</dbReference>
<dbReference type="PANTHER" id="PTHR22951:SF5">
    <property type="entry name" value="PHOSPHATIDYLINOSITOL-BINDING CLATHRIN ASSEMBLY PROTEIN LAP"/>
    <property type="match status" value="1"/>
</dbReference>
<dbReference type="STRING" id="684364.F4NWF7"/>
<dbReference type="GO" id="GO:0048268">
    <property type="term" value="P:clathrin coat assembly"/>
    <property type="evidence" value="ECO:0007669"/>
    <property type="project" value="InterPro"/>
</dbReference>
<dbReference type="Proteomes" id="UP000007241">
    <property type="component" value="Unassembled WGS sequence"/>
</dbReference>
<dbReference type="InParanoid" id="F4NWF7"/>
<keyword evidence="4" id="KW-1185">Reference proteome</keyword>
<feature type="region of interest" description="Disordered" evidence="1">
    <location>
        <begin position="340"/>
        <end position="376"/>
    </location>
</feature>
<feature type="compositionally biased region" description="Polar residues" evidence="1">
    <location>
        <begin position="354"/>
        <end position="372"/>
    </location>
</feature>
<protein>
    <recommendedName>
        <fullName evidence="2">ENTH domain-containing protein</fullName>
    </recommendedName>
</protein>
<dbReference type="InterPro" id="IPR014712">
    <property type="entry name" value="ANTH_dom_sf"/>
</dbReference>
<dbReference type="GO" id="GO:0005905">
    <property type="term" value="C:clathrin-coated pit"/>
    <property type="evidence" value="ECO:0000318"/>
    <property type="project" value="GO_Central"/>
</dbReference>
<dbReference type="EMBL" id="GL882880">
    <property type="protein sequence ID" value="EGF82472.1"/>
    <property type="molecule type" value="Genomic_DNA"/>
</dbReference>
<evidence type="ECO:0000313" key="4">
    <source>
        <dbReference type="Proteomes" id="UP000007241"/>
    </source>
</evidence>
<dbReference type="Gene3D" id="1.20.58.150">
    <property type="entry name" value="ANTH domain"/>
    <property type="match status" value="1"/>
</dbReference>
<dbReference type="GO" id="GO:0072583">
    <property type="term" value="P:clathrin-dependent endocytosis"/>
    <property type="evidence" value="ECO:0000318"/>
    <property type="project" value="GO_Central"/>
</dbReference>
<name>F4NWF7_BATDJ</name>
<dbReference type="CDD" id="cd16988">
    <property type="entry name" value="ANTH_N_YAP180"/>
    <property type="match status" value="1"/>
</dbReference>
<evidence type="ECO:0000313" key="3">
    <source>
        <dbReference type="EMBL" id="EGF82472.1"/>
    </source>
</evidence>
<dbReference type="SMART" id="SM00273">
    <property type="entry name" value="ENTH"/>
    <property type="match status" value="1"/>
</dbReference>
<dbReference type="GO" id="GO:0030136">
    <property type="term" value="C:clathrin-coated vesicle"/>
    <property type="evidence" value="ECO:0000318"/>
    <property type="project" value="GO_Central"/>
</dbReference>
<feature type="compositionally biased region" description="Basic and acidic residues" evidence="1">
    <location>
        <begin position="340"/>
        <end position="353"/>
    </location>
</feature>
<dbReference type="SUPFAM" id="SSF48464">
    <property type="entry name" value="ENTH/VHS domain"/>
    <property type="match status" value="1"/>
</dbReference>
<dbReference type="OMA" id="HMLHLSY"/>
<evidence type="ECO:0000259" key="2">
    <source>
        <dbReference type="PROSITE" id="PS50942"/>
    </source>
</evidence>
<reference evidence="3 4" key="1">
    <citation type="submission" date="2009-12" db="EMBL/GenBank/DDBJ databases">
        <title>The draft genome of Batrachochytrium dendrobatidis.</title>
        <authorList>
            <consortium name="US DOE Joint Genome Institute (JGI-PGF)"/>
            <person name="Kuo A."/>
            <person name="Salamov A."/>
            <person name="Schmutz J."/>
            <person name="Lucas S."/>
            <person name="Pitluck S."/>
            <person name="Rosenblum E."/>
            <person name="Stajich J."/>
            <person name="Eisen M."/>
            <person name="Grigoriev I.V."/>
        </authorList>
    </citation>
    <scope>NUCLEOTIDE SEQUENCE [LARGE SCALE GENOMIC DNA]</scope>
    <source>
        <strain evidence="4">JAM81 / FGSC 10211</strain>
    </source>
</reference>
<dbReference type="Pfam" id="PF07651">
    <property type="entry name" value="ANTH"/>
    <property type="match status" value="1"/>
</dbReference>
<accession>F4NWF7</accession>
<dbReference type="InterPro" id="IPR011417">
    <property type="entry name" value="ANTH_dom"/>
</dbReference>
<dbReference type="SUPFAM" id="SSF89009">
    <property type="entry name" value="GAT-like domain"/>
    <property type="match status" value="1"/>
</dbReference>
<dbReference type="Gene3D" id="1.25.40.90">
    <property type="match status" value="1"/>
</dbReference>